<evidence type="ECO:0000256" key="2">
    <source>
        <dbReference type="ARBA" id="ARBA00022980"/>
    </source>
</evidence>
<dbReference type="PANTHER" id="PTHR45722">
    <property type="entry name" value="60S RIBOSOMAL PROTEIN L35"/>
    <property type="match status" value="1"/>
</dbReference>
<evidence type="ECO:0000256" key="3">
    <source>
        <dbReference type="ARBA" id="ARBA00023274"/>
    </source>
</evidence>
<sequence>MYVTARVKVHELRQKSKADLLTQLKDLKAELALLRVAKVTGGAPNKLSKMYSLSLSLAMLPSV</sequence>
<dbReference type="Gene3D" id="1.10.287.310">
    <property type="match status" value="1"/>
</dbReference>
<organism evidence="4 5">
    <name type="scientific">Rhododendron williamsianum</name>
    <dbReference type="NCBI Taxonomy" id="262921"/>
    <lineage>
        <taxon>Eukaryota</taxon>
        <taxon>Viridiplantae</taxon>
        <taxon>Streptophyta</taxon>
        <taxon>Embryophyta</taxon>
        <taxon>Tracheophyta</taxon>
        <taxon>Spermatophyta</taxon>
        <taxon>Magnoliopsida</taxon>
        <taxon>eudicotyledons</taxon>
        <taxon>Gunneridae</taxon>
        <taxon>Pentapetalae</taxon>
        <taxon>asterids</taxon>
        <taxon>Ericales</taxon>
        <taxon>Ericaceae</taxon>
        <taxon>Ericoideae</taxon>
        <taxon>Rhodoreae</taxon>
        <taxon>Rhododendron</taxon>
    </lineage>
</organism>
<keyword evidence="2" id="KW-0689">Ribosomal protein</keyword>
<dbReference type="NCBIfam" id="TIGR00012">
    <property type="entry name" value="L29"/>
    <property type="match status" value="1"/>
</dbReference>
<dbReference type="GO" id="GO:0003735">
    <property type="term" value="F:structural constituent of ribosome"/>
    <property type="evidence" value="ECO:0007669"/>
    <property type="project" value="InterPro"/>
</dbReference>
<dbReference type="PANTHER" id="PTHR45722:SF2">
    <property type="entry name" value="LARGE RIBOSOMAL SUBUNIT PROTEIN UL29-RELATED"/>
    <property type="match status" value="1"/>
</dbReference>
<dbReference type="GO" id="GO:0006412">
    <property type="term" value="P:translation"/>
    <property type="evidence" value="ECO:0007669"/>
    <property type="project" value="InterPro"/>
</dbReference>
<dbReference type="FunFam" id="1.10.287.310:FF:000002">
    <property type="entry name" value="60S ribosomal protein L35"/>
    <property type="match status" value="1"/>
</dbReference>
<dbReference type="OrthoDB" id="528635at2759"/>
<dbReference type="AlphaFoldDB" id="A0A6A4L6K1"/>
<dbReference type="InterPro" id="IPR036049">
    <property type="entry name" value="Ribosomal_uL29_sf"/>
</dbReference>
<dbReference type="GO" id="GO:0003729">
    <property type="term" value="F:mRNA binding"/>
    <property type="evidence" value="ECO:0007669"/>
    <property type="project" value="TreeGrafter"/>
</dbReference>
<evidence type="ECO:0008006" key="6">
    <source>
        <dbReference type="Google" id="ProtNLM"/>
    </source>
</evidence>
<dbReference type="GO" id="GO:0000463">
    <property type="term" value="P:maturation of LSU-rRNA from tricistronic rRNA transcript (SSU-rRNA, 5.8S rRNA, LSU-rRNA)"/>
    <property type="evidence" value="ECO:0007669"/>
    <property type="project" value="InterPro"/>
</dbReference>
<evidence type="ECO:0000256" key="1">
    <source>
        <dbReference type="ARBA" id="ARBA00009254"/>
    </source>
</evidence>
<feature type="non-terminal residue" evidence="4">
    <location>
        <position position="1"/>
    </location>
</feature>
<dbReference type="EMBL" id="QEFC01002714">
    <property type="protein sequence ID" value="KAE9451391.1"/>
    <property type="molecule type" value="Genomic_DNA"/>
</dbReference>
<protein>
    <recommendedName>
        <fullName evidence="6">Ribosomal protein L29</fullName>
    </recommendedName>
</protein>
<accession>A0A6A4L6K1</accession>
<dbReference type="Pfam" id="PF00831">
    <property type="entry name" value="Ribosomal_L29"/>
    <property type="match status" value="1"/>
</dbReference>
<evidence type="ECO:0000313" key="5">
    <source>
        <dbReference type="Proteomes" id="UP000428333"/>
    </source>
</evidence>
<dbReference type="GO" id="GO:0022625">
    <property type="term" value="C:cytosolic large ribosomal subunit"/>
    <property type="evidence" value="ECO:0007669"/>
    <property type="project" value="InterPro"/>
</dbReference>
<comment type="similarity">
    <text evidence="1">Belongs to the universal ribosomal protein uL29 family.</text>
</comment>
<gene>
    <name evidence="4" type="ORF">C3L33_16708</name>
</gene>
<evidence type="ECO:0000313" key="4">
    <source>
        <dbReference type="EMBL" id="KAE9451391.1"/>
    </source>
</evidence>
<name>A0A6A4L6K1_9ERIC</name>
<keyword evidence="5" id="KW-1185">Reference proteome</keyword>
<dbReference type="Proteomes" id="UP000428333">
    <property type="component" value="Linkage Group LG10"/>
</dbReference>
<keyword evidence="3" id="KW-0687">Ribonucleoprotein</keyword>
<dbReference type="InterPro" id="IPR001854">
    <property type="entry name" value="Ribosomal_uL29"/>
</dbReference>
<reference evidence="4 5" key="1">
    <citation type="journal article" date="2019" name="Genome Biol. Evol.">
        <title>The Rhododendron genome and chromosomal organization provide insight into shared whole-genome duplications across the heath family (Ericaceae).</title>
        <authorList>
            <person name="Soza V.L."/>
            <person name="Lindsley D."/>
            <person name="Waalkes A."/>
            <person name="Ramage E."/>
            <person name="Patwardhan R.P."/>
            <person name="Burton J.N."/>
            <person name="Adey A."/>
            <person name="Kumar A."/>
            <person name="Qiu R."/>
            <person name="Shendure J."/>
            <person name="Hall B."/>
        </authorList>
    </citation>
    <scope>NUCLEOTIDE SEQUENCE [LARGE SCALE GENOMIC DNA]</scope>
    <source>
        <strain evidence="4">RSF 1966-606</strain>
    </source>
</reference>
<dbReference type="InterPro" id="IPR045059">
    <property type="entry name" value="Ribosomal_uL29_euk"/>
</dbReference>
<proteinExistence type="inferred from homology"/>
<dbReference type="SUPFAM" id="SSF46561">
    <property type="entry name" value="Ribosomal protein L29 (L29p)"/>
    <property type="match status" value="1"/>
</dbReference>
<comment type="caution">
    <text evidence="4">The sequence shown here is derived from an EMBL/GenBank/DDBJ whole genome shotgun (WGS) entry which is preliminary data.</text>
</comment>